<accession>A0A7C9TL72</accession>
<dbReference type="Proteomes" id="UP000484255">
    <property type="component" value="Unassembled WGS sequence"/>
</dbReference>
<feature type="coiled-coil region" evidence="1">
    <location>
        <begin position="483"/>
        <end position="510"/>
    </location>
</feature>
<reference evidence="3 4" key="1">
    <citation type="submission" date="2020-02" db="EMBL/GenBank/DDBJ databases">
        <title>Ideonella bacterium strain TBM-1.</title>
        <authorList>
            <person name="Chen W.-M."/>
        </authorList>
    </citation>
    <scope>NUCLEOTIDE SEQUENCE [LARGE SCALE GENOMIC DNA]</scope>
    <source>
        <strain evidence="3 4">TBM-1</strain>
    </source>
</reference>
<dbReference type="SUPFAM" id="SSF52540">
    <property type="entry name" value="P-loop containing nucleoside triphosphate hydrolases"/>
    <property type="match status" value="1"/>
</dbReference>
<protein>
    <submittedName>
        <fullName evidence="3">Dynamin family protein</fullName>
    </submittedName>
</protein>
<evidence type="ECO:0000313" key="3">
    <source>
        <dbReference type="EMBL" id="NDY92264.1"/>
    </source>
</evidence>
<organism evidence="3 4">
    <name type="scientific">Ideonella livida</name>
    <dbReference type="NCBI Taxonomy" id="2707176"/>
    <lineage>
        <taxon>Bacteria</taxon>
        <taxon>Pseudomonadati</taxon>
        <taxon>Pseudomonadota</taxon>
        <taxon>Betaproteobacteria</taxon>
        <taxon>Burkholderiales</taxon>
        <taxon>Sphaerotilaceae</taxon>
        <taxon>Ideonella</taxon>
    </lineage>
</organism>
<gene>
    <name evidence="3" type="ORF">G3A44_13830</name>
</gene>
<dbReference type="EMBL" id="JAAGOH010000016">
    <property type="protein sequence ID" value="NDY92264.1"/>
    <property type="molecule type" value="Genomic_DNA"/>
</dbReference>
<feature type="domain" description="Dynamin N-terminal" evidence="2">
    <location>
        <begin position="74"/>
        <end position="288"/>
    </location>
</feature>
<dbReference type="RefSeq" id="WP_163458116.1">
    <property type="nucleotide sequence ID" value="NZ_JAAGOH010000016.1"/>
</dbReference>
<name>A0A7C9TL72_9BURK</name>
<evidence type="ECO:0000256" key="1">
    <source>
        <dbReference type="SAM" id="Coils"/>
    </source>
</evidence>
<dbReference type="InterPro" id="IPR045063">
    <property type="entry name" value="Dynamin_N"/>
</dbReference>
<keyword evidence="1" id="KW-0175">Coiled coil</keyword>
<proteinExistence type="predicted"/>
<evidence type="ECO:0000313" key="4">
    <source>
        <dbReference type="Proteomes" id="UP000484255"/>
    </source>
</evidence>
<dbReference type="Pfam" id="PF00350">
    <property type="entry name" value="Dynamin_N"/>
    <property type="match status" value="1"/>
</dbReference>
<dbReference type="PANTHER" id="PTHR43681">
    <property type="entry name" value="TRANSMEMBRANE GTPASE FZO"/>
    <property type="match status" value="1"/>
</dbReference>
<keyword evidence="4" id="KW-1185">Reference proteome</keyword>
<evidence type="ECO:0000259" key="2">
    <source>
        <dbReference type="Pfam" id="PF00350"/>
    </source>
</evidence>
<dbReference type="InterPro" id="IPR027417">
    <property type="entry name" value="P-loop_NTPase"/>
</dbReference>
<dbReference type="AlphaFoldDB" id="A0A7C9TL72"/>
<dbReference type="InterPro" id="IPR051943">
    <property type="entry name" value="TRAFAC_Dynamin-like_GTPase"/>
</dbReference>
<dbReference type="PANTHER" id="PTHR43681:SF1">
    <property type="entry name" value="SARCALUMENIN"/>
    <property type="match status" value="1"/>
</dbReference>
<sequence>MHIVKHNAATPEQSLDMLPQLAPGLDALADWRLALERDLGALEGYLADSDLLAPAAAATCRALRQRLTSDKLVVAFVAEFSRGKSELINAIFFADSGRRILPATPGRTTMCPVELCWDGEELPTLDLLPIDTRQDGGTLAEWRDRREQWQRVQLDPDDADGLAAALAQVTQVRKVTREYAKALSLWSDEQPSENPPVGEDGLVEVPAWRHAIINFPHPLLQRGLVVVDTPGLNAIGAEPELTLGLLPSAHAALFVLGADTGVTKSDLEVWTDHLGGQGLSCFVVLNKMDTLADPLATPEEQAQAVERQCQTTASTLGIPRQRVFPVSARQALAARLMGDAPALAASRLPELEAALNADLLPQRQRVLATAVISGVASMLESSTRRLRDQRRANADQMLELRGLRGKSAGRVATMLERVGQEQAELEECANRLKAMRLVHAKMNRAAMQCLESDRIRESVLKMQESISSGWFNLGARTAFAKMCTQLRELLDNAQKQVQEVNQMLQALFNQLNSEFAFTLGLTSAPDLGQFKRELELIERSYNRYFSVTRAMRLNSPAYSEQFQRMLVSKLRVVFENASNEIESWNQLATQQIDGQFKERRHSFKRRRESLERIQQATDGLEQRLAEVEVHDARLLEQLDRAQLLAAELRGRAERGPVMDWPQAEPTAA</sequence>
<comment type="caution">
    <text evidence="3">The sequence shown here is derived from an EMBL/GenBank/DDBJ whole genome shotgun (WGS) entry which is preliminary data.</text>
</comment>
<dbReference type="Gene3D" id="3.40.50.300">
    <property type="entry name" value="P-loop containing nucleotide triphosphate hydrolases"/>
    <property type="match status" value="1"/>
</dbReference>